<dbReference type="NCBIfam" id="TIGR00229">
    <property type="entry name" value="sensory_box"/>
    <property type="match status" value="1"/>
</dbReference>
<accession>A0A0R2RSN5</accession>
<dbReference type="EMBL" id="LIBO01000002">
    <property type="protein sequence ID" value="KRO63235.1"/>
    <property type="molecule type" value="Genomic_DNA"/>
</dbReference>
<dbReference type="Pfam" id="PF13487">
    <property type="entry name" value="HD_5"/>
    <property type="match status" value="1"/>
</dbReference>
<dbReference type="PANTHER" id="PTHR45228">
    <property type="entry name" value="CYCLIC DI-GMP PHOSPHODIESTERASE TM_0186-RELATED"/>
    <property type="match status" value="1"/>
</dbReference>
<evidence type="ECO:0000313" key="5">
    <source>
        <dbReference type="EMBL" id="KRO63235.1"/>
    </source>
</evidence>
<evidence type="ECO:0000259" key="3">
    <source>
        <dbReference type="PROSITE" id="PS50112"/>
    </source>
</evidence>
<organism evidence="5 6">
    <name type="scientific">Verrucomicrobia subdivision 6 bacterium BACL9 MAG-120507-bin52</name>
    <dbReference type="NCBI Taxonomy" id="1655590"/>
    <lineage>
        <taxon>Bacteria</taxon>
        <taxon>Pseudomonadati</taxon>
        <taxon>Verrucomicrobiota</taxon>
        <taxon>Verrucomicrobiia</taxon>
        <taxon>Verrucomicrobiales</taxon>
        <taxon>Verrucomicrobia subdivision 6</taxon>
    </lineage>
</organism>
<dbReference type="Gene3D" id="1.10.3210.10">
    <property type="entry name" value="Hypothetical protein af1432"/>
    <property type="match status" value="1"/>
</dbReference>
<protein>
    <recommendedName>
        <fullName evidence="7">PAS domain-containing protein</fullName>
    </recommendedName>
</protein>
<sequence>MADSTHPAPQDPSKLKISTPAIDQAPVKRPWNTTTIAAVAFLALFTIGGVVGILQFVDSEKKRTLRDWQTQMGLVAETRGAAVETWLSSQFDVLRAIASNESQKIYIDTLLNESAEADQKEGAENFLRNYLKKMAEANGFFTPPPVLEINANVVREGVAGIAVVAPSGQVLVASEFLPALKEDGFIDVLKENAARQRGLWNMRLDGEGQPSLGLIVPIYPVDAADNAKPIAYAVGLKQVAKDIFPLMTQPGENLKSGENYLVQEKPGTSGNTVQFLTPRREPLPNGTKPMTSDCPNDTETSAAAFALKQPGAFGIRPSYANVPSLVLGRKIAGTPWVVVRTASEEEALGPAKKRQTMMLIGFTLVLGLASVSMGVAWKHGAEIRASAEAQRLKIAAERFTGFSKFLRVITDNQPTAIAAVDAGGKYSFANRTLAEAAGITTEEVAGKTMPAVIGPVRAAVYQKINKQVIDELYPGWPADKTEGKWQPQKGRHEFEEGGKKKYTKTDHIPLRGDRDHPPGVLLIEQDITEFIVEREKRERMFRGLIAAFVAEVDSRQANAARTNARLIGRIARGGAEEMGLSPVEAEAAELAGELMNLGTVSLSQDLLSKGGNRNEEERTKYREAILRSADLVSGLEFEGPVAEVIRQAQERADGSGYPKRLSGDAILPAAKVVAVAKRLVDLIQGQEGPVQSLDQALRTVMSEAGASLDRGAVAATVDFLDNRGGRVKVGLS</sequence>
<reference evidence="5 6" key="1">
    <citation type="submission" date="2015-10" db="EMBL/GenBank/DDBJ databases">
        <title>Metagenome-Assembled Genomes uncover a global brackish microbiome.</title>
        <authorList>
            <person name="Hugerth L.W."/>
            <person name="Larsson J."/>
            <person name="Alneberg J."/>
            <person name="Lindh M.V."/>
            <person name="Legrand C."/>
            <person name="Pinhassi J."/>
            <person name="Andersson A.F."/>
        </authorList>
    </citation>
    <scope>NUCLEOTIDE SEQUENCE [LARGE SCALE GENOMIC DNA]</scope>
    <source>
        <strain evidence="5">BACL18 MAG-120507-bin52</strain>
    </source>
</reference>
<keyword evidence="2" id="KW-0812">Transmembrane</keyword>
<dbReference type="SUPFAM" id="SSF55785">
    <property type="entry name" value="PYP-like sensor domain (PAS domain)"/>
    <property type="match status" value="1"/>
</dbReference>
<dbReference type="PANTHER" id="PTHR45228:SF4">
    <property type="entry name" value="LIPOPROTEIN"/>
    <property type="match status" value="1"/>
</dbReference>
<feature type="domain" description="HD-GYP" evidence="4">
    <location>
        <begin position="538"/>
        <end position="732"/>
    </location>
</feature>
<comment type="caution">
    <text evidence="5">The sequence shown here is derived from an EMBL/GenBank/DDBJ whole genome shotgun (WGS) entry which is preliminary data.</text>
</comment>
<evidence type="ECO:0000256" key="2">
    <source>
        <dbReference type="SAM" id="Phobius"/>
    </source>
</evidence>
<feature type="domain" description="PAS" evidence="3">
    <location>
        <begin position="402"/>
        <end position="472"/>
    </location>
</feature>
<feature type="transmembrane region" description="Helical" evidence="2">
    <location>
        <begin position="36"/>
        <end position="57"/>
    </location>
</feature>
<dbReference type="InterPro" id="IPR000014">
    <property type="entry name" value="PAS"/>
</dbReference>
<dbReference type="PROSITE" id="PS51832">
    <property type="entry name" value="HD_GYP"/>
    <property type="match status" value="1"/>
</dbReference>
<feature type="region of interest" description="Disordered" evidence="1">
    <location>
        <begin position="267"/>
        <end position="293"/>
    </location>
</feature>
<dbReference type="PROSITE" id="PS50112">
    <property type="entry name" value="PAS"/>
    <property type="match status" value="1"/>
</dbReference>
<keyword evidence="2" id="KW-1133">Transmembrane helix</keyword>
<dbReference type="SMART" id="SM00091">
    <property type="entry name" value="PAS"/>
    <property type="match status" value="1"/>
</dbReference>
<dbReference type="InterPro" id="IPR013656">
    <property type="entry name" value="PAS_4"/>
</dbReference>
<name>A0A0R2RSN5_9BACT</name>
<evidence type="ECO:0000256" key="1">
    <source>
        <dbReference type="SAM" id="MobiDB-lite"/>
    </source>
</evidence>
<dbReference type="AlphaFoldDB" id="A0A0R2RSN5"/>
<feature type="transmembrane region" description="Helical" evidence="2">
    <location>
        <begin position="357"/>
        <end position="377"/>
    </location>
</feature>
<evidence type="ECO:0000313" key="6">
    <source>
        <dbReference type="Proteomes" id="UP000051269"/>
    </source>
</evidence>
<dbReference type="InterPro" id="IPR037522">
    <property type="entry name" value="HD_GYP_dom"/>
</dbReference>
<keyword evidence="2" id="KW-0472">Membrane</keyword>
<dbReference type="Gene3D" id="3.30.450.20">
    <property type="entry name" value="PAS domain"/>
    <property type="match status" value="1"/>
</dbReference>
<proteinExistence type="predicted"/>
<dbReference type="Pfam" id="PF08448">
    <property type="entry name" value="PAS_4"/>
    <property type="match status" value="1"/>
</dbReference>
<dbReference type="InterPro" id="IPR052020">
    <property type="entry name" value="Cyclic_di-GMP/3'3'-cGAMP_PDE"/>
</dbReference>
<evidence type="ECO:0000259" key="4">
    <source>
        <dbReference type="PROSITE" id="PS51832"/>
    </source>
</evidence>
<dbReference type="Proteomes" id="UP000051269">
    <property type="component" value="Unassembled WGS sequence"/>
</dbReference>
<dbReference type="InterPro" id="IPR035965">
    <property type="entry name" value="PAS-like_dom_sf"/>
</dbReference>
<gene>
    <name evidence="5" type="ORF">ABR82_00435</name>
</gene>
<evidence type="ECO:0008006" key="7">
    <source>
        <dbReference type="Google" id="ProtNLM"/>
    </source>
</evidence>